<evidence type="ECO:0000256" key="1">
    <source>
        <dbReference type="SAM" id="Phobius"/>
    </source>
</evidence>
<dbReference type="RefSeq" id="WP_262575652.1">
    <property type="nucleotide sequence ID" value="NZ_JAOQKJ010000014.1"/>
</dbReference>
<feature type="transmembrane region" description="Helical" evidence="1">
    <location>
        <begin position="230"/>
        <end position="250"/>
    </location>
</feature>
<evidence type="ECO:0000313" key="2">
    <source>
        <dbReference type="EMBL" id="MCU6745627.1"/>
    </source>
</evidence>
<evidence type="ECO:0000313" key="3">
    <source>
        <dbReference type="Proteomes" id="UP001652432"/>
    </source>
</evidence>
<feature type="transmembrane region" description="Helical" evidence="1">
    <location>
        <begin position="146"/>
        <end position="169"/>
    </location>
</feature>
<feature type="transmembrane region" description="Helical" evidence="1">
    <location>
        <begin position="181"/>
        <end position="197"/>
    </location>
</feature>
<dbReference type="Proteomes" id="UP001652432">
    <property type="component" value="Unassembled WGS sequence"/>
</dbReference>
<proteinExistence type="predicted"/>
<dbReference type="Pfam" id="PF19528">
    <property type="entry name" value="DUF6056"/>
    <property type="match status" value="1"/>
</dbReference>
<keyword evidence="1" id="KW-1133">Transmembrane helix</keyword>
<protein>
    <submittedName>
        <fullName evidence="2">DUF6056 family protein</fullName>
    </submittedName>
</protein>
<feature type="transmembrane region" description="Helical" evidence="1">
    <location>
        <begin position="203"/>
        <end position="218"/>
    </location>
</feature>
<keyword evidence="1" id="KW-0812">Transmembrane</keyword>
<comment type="caution">
    <text evidence="2">The sequence shown here is derived from an EMBL/GenBank/DDBJ whole genome shotgun (WGS) entry which is preliminary data.</text>
</comment>
<sequence>MKKINQDNREDIALTGFFEKNRKLIFYLIAGIAFVTIYTYNLLTPYLSDDYAYLIDVRKAHSLLDLVRQQYGEYLSNSGRIIGQFNVRLSLSMDKQIFNVINSLMFLLLAFLIYANIQKRKKYDSFVLLTILSFLWLFSVEFGQTMLWICGACNYLWGSVIILLFITVYRKLLQQPDRKHAVLVGAGMFLLGVLAGWCNENTSGGGLFLVLLYSLNFWTDRRKEKRKTVYPFMVSGIAGMCCGLIGMVMAPGVRKRSATMSEGDEYTGIVGLLSRTYKVIVNMHELFLVLMIMAVLILVLLSLQGKLKTFARIRTNDTVLFILAFLATSFVLALIPTPADRAFFGAGVFLMIACIQGIVEAREQKELAVQLLTCGLVSVLCMILFFTYVENLVDLARIYREENERIALIEAEHGENEDGIVVIPQFREEFRTVYSVAHDSDLTDDKEYWINHFYEIYYDIGNITAIPRDEWDVRYGSRE</sequence>
<feature type="transmembrane region" description="Helical" evidence="1">
    <location>
        <begin position="319"/>
        <end position="336"/>
    </location>
</feature>
<feature type="transmembrane region" description="Helical" evidence="1">
    <location>
        <begin position="371"/>
        <end position="389"/>
    </location>
</feature>
<dbReference type="EMBL" id="JAOQKJ010000014">
    <property type="protein sequence ID" value="MCU6745627.1"/>
    <property type="molecule type" value="Genomic_DNA"/>
</dbReference>
<dbReference type="InterPro" id="IPR045691">
    <property type="entry name" value="DUF6056"/>
</dbReference>
<gene>
    <name evidence="2" type="ORF">OCV77_14220</name>
</gene>
<feature type="transmembrane region" description="Helical" evidence="1">
    <location>
        <begin position="24"/>
        <end position="43"/>
    </location>
</feature>
<name>A0ABT2T5U5_9FIRM</name>
<feature type="transmembrane region" description="Helical" evidence="1">
    <location>
        <begin position="286"/>
        <end position="307"/>
    </location>
</feature>
<organism evidence="2 3">
    <name type="scientific">Suilimivivens aceti</name>
    <dbReference type="NCBI Taxonomy" id="2981774"/>
    <lineage>
        <taxon>Bacteria</taxon>
        <taxon>Bacillati</taxon>
        <taxon>Bacillota</taxon>
        <taxon>Clostridia</taxon>
        <taxon>Lachnospirales</taxon>
        <taxon>Lachnospiraceae</taxon>
        <taxon>Suilimivivens</taxon>
    </lineage>
</organism>
<keyword evidence="3" id="KW-1185">Reference proteome</keyword>
<accession>A0ABT2T5U5</accession>
<feature type="transmembrane region" description="Helical" evidence="1">
    <location>
        <begin position="123"/>
        <end position="140"/>
    </location>
</feature>
<reference evidence="2 3" key="1">
    <citation type="journal article" date="2021" name="ISME Commun">
        <title>Automated analysis of genomic sequences facilitates high-throughput and comprehensive description of bacteria.</title>
        <authorList>
            <person name="Hitch T.C.A."/>
        </authorList>
    </citation>
    <scope>NUCLEOTIDE SEQUENCE [LARGE SCALE GENOMIC DNA]</scope>
    <source>
        <strain evidence="2 3">Sanger_18</strain>
    </source>
</reference>
<keyword evidence="1" id="KW-0472">Membrane</keyword>
<feature type="transmembrane region" description="Helical" evidence="1">
    <location>
        <begin position="97"/>
        <end position="116"/>
    </location>
</feature>
<feature type="transmembrane region" description="Helical" evidence="1">
    <location>
        <begin position="342"/>
        <end position="359"/>
    </location>
</feature>